<name>A0ABV5M1V4_9ACTN</name>
<gene>
    <name evidence="2" type="ORF">ACFFTR_07040</name>
</gene>
<evidence type="ECO:0000313" key="2">
    <source>
        <dbReference type="EMBL" id="MFB9442838.1"/>
    </source>
</evidence>
<dbReference type="EMBL" id="JBHMCA010000018">
    <property type="protein sequence ID" value="MFB9442838.1"/>
    <property type="molecule type" value="Genomic_DNA"/>
</dbReference>
<comment type="caution">
    <text evidence="2">The sequence shown here is derived from an EMBL/GenBank/DDBJ whole genome shotgun (WGS) entry which is preliminary data.</text>
</comment>
<reference evidence="2 3" key="1">
    <citation type="submission" date="2024-09" db="EMBL/GenBank/DDBJ databases">
        <authorList>
            <person name="Sun Q."/>
            <person name="Mori K."/>
        </authorList>
    </citation>
    <scope>NUCLEOTIDE SEQUENCE [LARGE SCALE GENOMIC DNA]</scope>
    <source>
        <strain evidence="2 3">JCM 3307</strain>
    </source>
</reference>
<evidence type="ECO:0000256" key="1">
    <source>
        <dbReference type="SAM" id="MobiDB-lite"/>
    </source>
</evidence>
<dbReference type="Proteomes" id="UP001589608">
    <property type="component" value="Unassembled WGS sequence"/>
</dbReference>
<sequence>MTVRSPTPRPPADATNYLGGVGDVLQGRPVSPTLDRSHLGELGGVALFADDRQIQRVAYRVVPGDVPSYTVQVTIL</sequence>
<organism evidence="2 3">
    <name type="scientific">Dactylosporangium vinaceum</name>
    <dbReference type="NCBI Taxonomy" id="53362"/>
    <lineage>
        <taxon>Bacteria</taxon>
        <taxon>Bacillati</taxon>
        <taxon>Actinomycetota</taxon>
        <taxon>Actinomycetes</taxon>
        <taxon>Micromonosporales</taxon>
        <taxon>Micromonosporaceae</taxon>
        <taxon>Dactylosporangium</taxon>
    </lineage>
</organism>
<evidence type="ECO:0000313" key="3">
    <source>
        <dbReference type="Proteomes" id="UP001589608"/>
    </source>
</evidence>
<dbReference type="RefSeq" id="WP_223103142.1">
    <property type="nucleotide sequence ID" value="NZ_CP061913.1"/>
</dbReference>
<proteinExistence type="predicted"/>
<protein>
    <submittedName>
        <fullName evidence="2">Uncharacterized protein</fullName>
    </submittedName>
</protein>
<keyword evidence="3" id="KW-1185">Reference proteome</keyword>
<accession>A0ABV5M1V4</accession>
<feature type="region of interest" description="Disordered" evidence="1">
    <location>
        <begin position="1"/>
        <end position="20"/>
    </location>
</feature>